<accession>A0A1B9IH20</accession>
<dbReference type="Proteomes" id="UP000092583">
    <property type="component" value="Unassembled WGS sequence"/>
</dbReference>
<feature type="compositionally biased region" description="Polar residues" evidence="1">
    <location>
        <begin position="328"/>
        <end position="338"/>
    </location>
</feature>
<name>A0A1B9IH20_9TREE</name>
<feature type="region of interest" description="Disordered" evidence="1">
    <location>
        <begin position="95"/>
        <end position="116"/>
    </location>
</feature>
<feature type="compositionally biased region" description="Polar residues" evidence="1">
    <location>
        <begin position="345"/>
        <end position="363"/>
    </location>
</feature>
<dbReference type="OrthoDB" id="10690124at2759"/>
<proteinExistence type="predicted"/>
<feature type="region of interest" description="Disordered" evidence="1">
    <location>
        <begin position="290"/>
        <end position="431"/>
    </location>
</feature>
<evidence type="ECO:0000313" key="3">
    <source>
        <dbReference type="Proteomes" id="UP000092583"/>
    </source>
</evidence>
<feature type="region of interest" description="Disordered" evidence="1">
    <location>
        <begin position="152"/>
        <end position="235"/>
    </location>
</feature>
<dbReference type="EMBL" id="KI669469">
    <property type="protein sequence ID" value="OCF54650.1"/>
    <property type="molecule type" value="Genomic_DNA"/>
</dbReference>
<protein>
    <submittedName>
        <fullName evidence="2">Uncharacterized protein</fullName>
    </submittedName>
</protein>
<feature type="region of interest" description="Disordered" evidence="1">
    <location>
        <begin position="488"/>
        <end position="523"/>
    </location>
</feature>
<reference evidence="2 3" key="1">
    <citation type="submission" date="2013-07" db="EMBL/GenBank/DDBJ databases">
        <title>The Genome Sequence of Kwoniella mangroviensis CBS10435.</title>
        <authorList>
            <consortium name="The Broad Institute Genome Sequencing Platform"/>
            <person name="Cuomo C."/>
            <person name="Litvintseva A."/>
            <person name="Chen Y."/>
            <person name="Heitman J."/>
            <person name="Sun S."/>
            <person name="Springer D."/>
            <person name="Dromer F."/>
            <person name="Young S.K."/>
            <person name="Zeng Q."/>
            <person name="Gargeya S."/>
            <person name="Fitzgerald M."/>
            <person name="Abouelleil A."/>
            <person name="Alvarado L."/>
            <person name="Berlin A.M."/>
            <person name="Chapman S.B."/>
            <person name="Dewar J."/>
            <person name="Goldberg J."/>
            <person name="Griggs A."/>
            <person name="Gujja S."/>
            <person name="Hansen M."/>
            <person name="Howarth C."/>
            <person name="Imamovic A."/>
            <person name="Larimer J."/>
            <person name="McCowan C."/>
            <person name="Murphy C."/>
            <person name="Pearson M."/>
            <person name="Priest M."/>
            <person name="Roberts A."/>
            <person name="Saif S."/>
            <person name="Shea T."/>
            <person name="Sykes S."/>
            <person name="Wortman J."/>
            <person name="Nusbaum C."/>
            <person name="Birren B."/>
        </authorList>
    </citation>
    <scope>NUCLEOTIDE SEQUENCE [LARGE SCALE GENOMIC DNA]</scope>
    <source>
        <strain evidence="2 3">CBS 10435</strain>
    </source>
</reference>
<keyword evidence="3" id="KW-1185">Reference proteome</keyword>
<evidence type="ECO:0000313" key="2">
    <source>
        <dbReference type="EMBL" id="OCF54650.1"/>
    </source>
</evidence>
<feature type="compositionally biased region" description="Polar residues" evidence="1">
    <location>
        <begin position="381"/>
        <end position="402"/>
    </location>
</feature>
<evidence type="ECO:0000256" key="1">
    <source>
        <dbReference type="SAM" id="MobiDB-lite"/>
    </source>
</evidence>
<feature type="compositionally biased region" description="Basic and acidic residues" evidence="1">
    <location>
        <begin position="371"/>
        <end position="380"/>
    </location>
</feature>
<feature type="compositionally biased region" description="Pro residues" evidence="1">
    <location>
        <begin position="503"/>
        <end position="513"/>
    </location>
</feature>
<reference evidence="3" key="2">
    <citation type="submission" date="2013-12" db="EMBL/GenBank/DDBJ databases">
        <title>Evolution of pathogenesis and genome organization in the Tremellales.</title>
        <authorList>
            <person name="Cuomo C."/>
            <person name="Litvintseva A."/>
            <person name="Heitman J."/>
            <person name="Chen Y."/>
            <person name="Sun S."/>
            <person name="Springer D."/>
            <person name="Dromer F."/>
            <person name="Young S."/>
            <person name="Zeng Q."/>
            <person name="Chapman S."/>
            <person name="Gujja S."/>
            <person name="Saif S."/>
            <person name="Birren B."/>
        </authorList>
    </citation>
    <scope>NUCLEOTIDE SEQUENCE [LARGE SCALE GENOMIC DNA]</scope>
    <source>
        <strain evidence="3">CBS 10435</strain>
    </source>
</reference>
<gene>
    <name evidence="2" type="ORF">L486_07782</name>
</gene>
<dbReference type="AlphaFoldDB" id="A0A1B9IH20"/>
<organism evidence="2 3">
    <name type="scientific">Kwoniella mangroviensis CBS 10435</name>
    <dbReference type="NCBI Taxonomy" id="1331196"/>
    <lineage>
        <taxon>Eukaryota</taxon>
        <taxon>Fungi</taxon>
        <taxon>Dikarya</taxon>
        <taxon>Basidiomycota</taxon>
        <taxon>Agaricomycotina</taxon>
        <taxon>Tremellomycetes</taxon>
        <taxon>Tremellales</taxon>
        <taxon>Cryptococcaceae</taxon>
        <taxon>Kwoniella</taxon>
    </lineage>
</organism>
<sequence length="537" mass="58458">MLSITEEYEIIDCTQPQKVEPSQHLSLPNRVHSAGSILDDPTFLRFSQYSQPLKSPAFQSVPVPKVIPPFPFGAAHAAIVEGIDEGIWRAVKKARKEERREEKRMTKRQKREEGQREVLRRISTGLEVVCVDDEEGEGDENGEIQMLEEASYQTGTTDDEQIASPMTPSIKGSFPPPSAGPSSTTPRSFEPPAQNTFDDLPATQPEILDPLEDISISIDTDQPSSEVPQPPSEQDIHASFEVTNNTTPVESGYSTSDVLLSDPAEIEMTIAEEGSQVLDVRTSCSSEIIDSTSSAIPPEMGTIQETQTRGSLDTAEVKAVNDIVRGRNSLTQGATSTDAGHVEPSGTSLSSELSDMTTASEVSQRLGPIPNHDEPEKRDTGSSSSFHTPSPTQASKRVSTEPNGRLTDPDRSSAGSILETPTRPSDEEDICPSSQFEEDYWDSPLANLGRGVPKPSRNHIEVPFTPGPFSFPSSMSRFCQKTVPQYDMNGELNKPDMRKPGYLPTPSPSPSPTKLPKSNFRGHVIPGHSALGIGKFY</sequence>